<dbReference type="AlphaFoldDB" id="A0A9P5LCN7"/>
<dbReference type="InterPro" id="IPR008979">
    <property type="entry name" value="Galactose-bd-like_sf"/>
</dbReference>
<dbReference type="Gene3D" id="3.40.50.1820">
    <property type="entry name" value="alpha/beta hydrolase"/>
    <property type="match status" value="1"/>
</dbReference>
<dbReference type="SUPFAM" id="SSF49785">
    <property type="entry name" value="Galactose-binding domain-like"/>
    <property type="match status" value="1"/>
</dbReference>
<evidence type="ECO:0000259" key="2">
    <source>
        <dbReference type="SMART" id="SM00939"/>
    </source>
</evidence>
<reference evidence="3" key="1">
    <citation type="submission" date="2020-03" db="EMBL/GenBank/DDBJ databases">
        <title>Draft Genome Sequence of Cylindrodendrum hubeiense.</title>
        <authorList>
            <person name="Buettner E."/>
            <person name="Kellner H."/>
        </authorList>
    </citation>
    <scope>NUCLEOTIDE SEQUENCE</scope>
    <source>
        <strain evidence="3">IHI 201604</strain>
    </source>
</reference>
<dbReference type="Pfam" id="PF08530">
    <property type="entry name" value="PepX_C"/>
    <property type="match status" value="1"/>
</dbReference>
<evidence type="ECO:0000313" key="3">
    <source>
        <dbReference type="EMBL" id="KAF7556693.1"/>
    </source>
</evidence>
<dbReference type="Proteomes" id="UP000722485">
    <property type="component" value="Unassembled WGS sequence"/>
</dbReference>
<sequence>MGVPLRKLSELQKWEGPDPAYWVQHGYAVVNPDPRGVGKSSGNIYHFGSQEGRDGADVVDWIGQRSWCSGKVALTGNSYLTISQWFIAAERPKHLAAISPWEGFTDLYREGMVLGGVLSKPGLNFNLQLLQVNAGEQSWENAAVMAVKHQLFGAYHDDKRAKVENITVPTLKSDKWLRVHDTWEWPDYYEESNVADLHRFFDRFLKDIDNDWETTSRFRAKILDTSCPLAKNGTNFKSTAFPPPETKPLKLFLDGSSGTLVPTCPMSHQLEYKASSEEIVLTYTFTSDTVLCGPIQLFLAVSVLGAHDSDIFINCEKILKGGDTGTQLIVPFEQFYQSSLVRLGHRLGLAADAGALFYKGPKGQVRLSRRIQEPDHQVPGLPTYRMDEYHPLDEKEIVQIQAPLTPIGMRFSKGEKFKIRLGGIDKSIYPPVDQATLTVENVEDININGTVSLHTGLGGNLESYLILPHVLSSDFDASG</sequence>
<dbReference type="InterPro" id="IPR013736">
    <property type="entry name" value="Xaa-Pro_dipept_C"/>
</dbReference>
<dbReference type="Pfam" id="PF02129">
    <property type="entry name" value="Peptidase_S15"/>
    <property type="match status" value="1"/>
</dbReference>
<comment type="caution">
    <text evidence="3">The sequence shown here is derived from an EMBL/GenBank/DDBJ whole genome shotgun (WGS) entry which is preliminary data.</text>
</comment>
<proteinExistence type="predicted"/>
<dbReference type="NCBIfam" id="TIGR00976">
    <property type="entry name" value="CocE_NonD"/>
    <property type="match status" value="1"/>
</dbReference>
<dbReference type="PANTHER" id="PTHR43056">
    <property type="entry name" value="PEPTIDASE S9 PROLYL OLIGOPEPTIDASE"/>
    <property type="match status" value="1"/>
</dbReference>
<dbReference type="SMART" id="SM00939">
    <property type="entry name" value="PepX_C"/>
    <property type="match status" value="1"/>
</dbReference>
<dbReference type="InterPro" id="IPR050585">
    <property type="entry name" value="Xaa-Pro_dipeptidyl-ppase/CocE"/>
</dbReference>
<dbReference type="GO" id="GO:0008239">
    <property type="term" value="F:dipeptidyl-peptidase activity"/>
    <property type="evidence" value="ECO:0007669"/>
    <property type="project" value="InterPro"/>
</dbReference>
<dbReference type="Gene3D" id="2.60.120.260">
    <property type="entry name" value="Galactose-binding domain-like"/>
    <property type="match status" value="1"/>
</dbReference>
<dbReference type="InterPro" id="IPR005674">
    <property type="entry name" value="CocE/Ser_esterase"/>
</dbReference>
<dbReference type="InterPro" id="IPR000383">
    <property type="entry name" value="Xaa-Pro-like_dom"/>
</dbReference>
<keyword evidence="4" id="KW-1185">Reference proteome</keyword>
<organism evidence="3 4">
    <name type="scientific">Cylindrodendrum hubeiense</name>
    <dbReference type="NCBI Taxonomy" id="595255"/>
    <lineage>
        <taxon>Eukaryota</taxon>
        <taxon>Fungi</taxon>
        <taxon>Dikarya</taxon>
        <taxon>Ascomycota</taxon>
        <taxon>Pezizomycotina</taxon>
        <taxon>Sordariomycetes</taxon>
        <taxon>Hypocreomycetidae</taxon>
        <taxon>Hypocreales</taxon>
        <taxon>Nectriaceae</taxon>
        <taxon>Cylindrodendrum</taxon>
    </lineage>
</organism>
<gene>
    <name evidence="3" type="ORF">G7Z17_g1195</name>
</gene>
<accession>A0A9P5LCN7</accession>
<dbReference type="OrthoDB" id="2578740at2759"/>
<keyword evidence="1" id="KW-0378">Hydrolase</keyword>
<feature type="domain" description="Xaa-Pro dipeptidyl-peptidase C-terminal" evidence="2">
    <location>
        <begin position="198"/>
        <end position="466"/>
    </location>
</feature>
<dbReference type="SUPFAM" id="SSF53474">
    <property type="entry name" value="alpha/beta-Hydrolases"/>
    <property type="match status" value="1"/>
</dbReference>
<evidence type="ECO:0000313" key="4">
    <source>
        <dbReference type="Proteomes" id="UP000722485"/>
    </source>
</evidence>
<dbReference type="InterPro" id="IPR029058">
    <property type="entry name" value="AB_hydrolase_fold"/>
</dbReference>
<protein>
    <recommendedName>
        <fullName evidence="2">Xaa-Pro dipeptidyl-peptidase C-terminal domain-containing protein</fullName>
    </recommendedName>
</protein>
<evidence type="ECO:0000256" key="1">
    <source>
        <dbReference type="ARBA" id="ARBA00022801"/>
    </source>
</evidence>
<name>A0A9P5LCN7_9HYPO</name>
<dbReference type="EMBL" id="JAANBB010000010">
    <property type="protein sequence ID" value="KAF7556693.1"/>
    <property type="molecule type" value="Genomic_DNA"/>
</dbReference>
<dbReference type="PANTHER" id="PTHR43056:SF10">
    <property type="entry name" value="COCE_NOND FAMILY, PUTATIVE (AFU_ORTHOLOGUE AFUA_7G00600)-RELATED"/>
    <property type="match status" value="1"/>
</dbReference>